<comment type="caution">
    <text evidence="2">The sequence shown here is derived from an EMBL/GenBank/DDBJ whole genome shotgun (WGS) entry which is preliminary data.</text>
</comment>
<dbReference type="PROSITE" id="PS51257">
    <property type="entry name" value="PROKAR_LIPOPROTEIN"/>
    <property type="match status" value="1"/>
</dbReference>
<name>A0ABW4Z7B9_9BACT</name>
<sequence>MKQTHLLSLITASTLSIALTSCTPPTNAPTSTAADSAHPYGQPLTAKTATNTVRIYEGSRLVSTLNSARPNVETTRFIEEQNKIVVKSRGNHGPATLQLFDTHSGKQLSSIPAYQKPTPAWAAGMGE</sequence>
<accession>A0ABW4Z7B9</accession>
<dbReference type="EMBL" id="JBHUJB010000014">
    <property type="protein sequence ID" value="MFD2157875.1"/>
    <property type="molecule type" value="Genomic_DNA"/>
</dbReference>
<protein>
    <submittedName>
        <fullName evidence="2">Uncharacterized protein</fullName>
    </submittedName>
</protein>
<evidence type="ECO:0000313" key="2">
    <source>
        <dbReference type="EMBL" id="MFD2157875.1"/>
    </source>
</evidence>
<evidence type="ECO:0000313" key="3">
    <source>
        <dbReference type="Proteomes" id="UP001597389"/>
    </source>
</evidence>
<reference evidence="3" key="1">
    <citation type="journal article" date="2019" name="Int. J. Syst. Evol. Microbiol.">
        <title>The Global Catalogue of Microorganisms (GCM) 10K type strain sequencing project: providing services to taxonomists for standard genome sequencing and annotation.</title>
        <authorList>
            <consortium name="The Broad Institute Genomics Platform"/>
            <consortium name="The Broad Institute Genome Sequencing Center for Infectious Disease"/>
            <person name="Wu L."/>
            <person name="Ma J."/>
        </authorList>
    </citation>
    <scope>NUCLEOTIDE SEQUENCE [LARGE SCALE GENOMIC DNA]</scope>
    <source>
        <strain evidence="3">CCUG 57942</strain>
    </source>
</reference>
<organism evidence="2 3">
    <name type="scientific">Rubritalea tangerina</name>
    <dbReference type="NCBI Taxonomy" id="430798"/>
    <lineage>
        <taxon>Bacteria</taxon>
        <taxon>Pseudomonadati</taxon>
        <taxon>Verrucomicrobiota</taxon>
        <taxon>Verrucomicrobiia</taxon>
        <taxon>Verrucomicrobiales</taxon>
        <taxon>Rubritaleaceae</taxon>
        <taxon>Rubritalea</taxon>
    </lineage>
</organism>
<feature type="signal peptide" evidence="1">
    <location>
        <begin position="1"/>
        <end position="28"/>
    </location>
</feature>
<gene>
    <name evidence="2" type="ORF">ACFSW8_03065</name>
</gene>
<keyword evidence="3" id="KW-1185">Reference proteome</keyword>
<proteinExistence type="predicted"/>
<dbReference type="Proteomes" id="UP001597389">
    <property type="component" value="Unassembled WGS sequence"/>
</dbReference>
<evidence type="ECO:0000256" key="1">
    <source>
        <dbReference type="SAM" id="SignalP"/>
    </source>
</evidence>
<dbReference type="RefSeq" id="WP_377088294.1">
    <property type="nucleotide sequence ID" value="NZ_JBHSJL010000014.1"/>
</dbReference>
<feature type="chain" id="PRO_5045379683" evidence="1">
    <location>
        <begin position="29"/>
        <end position="127"/>
    </location>
</feature>
<keyword evidence="1" id="KW-0732">Signal</keyword>